<organism evidence="3 4">
    <name type="scientific">Ananas comosus</name>
    <name type="common">Pineapple</name>
    <name type="synonym">Ananas ananas</name>
    <dbReference type="NCBI Taxonomy" id="4615"/>
    <lineage>
        <taxon>Eukaryota</taxon>
        <taxon>Viridiplantae</taxon>
        <taxon>Streptophyta</taxon>
        <taxon>Embryophyta</taxon>
        <taxon>Tracheophyta</taxon>
        <taxon>Spermatophyta</taxon>
        <taxon>Magnoliopsida</taxon>
        <taxon>Liliopsida</taxon>
        <taxon>Poales</taxon>
        <taxon>Bromeliaceae</taxon>
        <taxon>Bromelioideae</taxon>
        <taxon>Ananas</taxon>
    </lineage>
</organism>
<dbReference type="GeneID" id="109724799"/>
<feature type="compositionally biased region" description="Basic and acidic residues" evidence="1">
    <location>
        <begin position="307"/>
        <end position="323"/>
    </location>
</feature>
<feature type="compositionally biased region" description="Basic and acidic residues" evidence="1">
    <location>
        <begin position="1"/>
        <end position="15"/>
    </location>
</feature>
<dbReference type="PANTHER" id="PTHR33349:SF20">
    <property type="entry name" value="CHROMO DOMAIN CEC-LIKE PROTEIN"/>
    <property type="match status" value="1"/>
</dbReference>
<dbReference type="InterPro" id="IPR012417">
    <property type="entry name" value="CaM-bd_dom_pln"/>
</dbReference>
<name>A0A6P5GNC8_ANACO</name>
<feature type="region of interest" description="Disordered" evidence="1">
    <location>
        <begin position="1"/>
        <end position="34"/>
    </location>
</feature>
<dbReference type="OrthoDB" id="1939646at2759"/>
<feature type="compositionally biased region" description="Basic and acidic residues" evidence="1">
    <location>
        <begin position="428"/>
        <end position="467"/>
    </location>
</feature>
<evidence type="ECO:0000256" key="1">
    <source>
        <dbReference type="SAM" id="MobiDB-lite"/>
    </source>
</evidence>
<dbReference type="Gramene" id="Aco008270.1.mrna1">
    <property type="protein sequence ID" value="Aco008270.1.mrna1.cds1"/>
    <property type="gene ID" value="Aco008270.1.path1"/>
</dbReference>
<feature type="domain" description="Calmodulin-binding" evidence="2">
    <location>
        <begin position="187"/>
        <end position="290"/>
    </location>
</feature>
<reference evidence="4" key="2">
    <citation type="submission" date="2025-08" db="UniProtKB">
        <authorList>
            <consortium name="RefSeq"/>
        </authorList>
    </citation>
    <scope>IDENTIFICATION</scope>
    <source>
        <tissue evidence="4">Leaf</tissue>
    </source>
</reference>
<accession>A0A6P5GNC8</accession>
<keyword evidence="3" id="KW-1185">Reference proteome</keyword>
<evidence type="ECO:0000313" key="3">
    <source>
        <dbReference type="Proteomes" id="UP000515123"/>
    </source>
</evidence>
<sequence length="467" mass="52385">MATKVKEDALIKEKSISAPSTPRRGDIRHSKRLTIESLVRDPSMPEEKPIPNYLRPTISSCHHNNCHYPKKSTSQPSEVSLTAGKTLPPRKPIDDKSPSPLSTALRTSCGDRAKVSSDDGFENSPKKTLMRARSLPRFITKKRDINADISTKKSNGSETQDHTPKKDVESSKQKLPEIKSPPKRKDSKKNKHYAGFGEEHKNEHSESPKSAKTHRAKAASNDGDGGRLKAMVEGDRKPEQERKAMLKRQDVGGKETLPMYNEVIEETASKLAAKRSKVKALVGAFETVISLQEPEGQSGQPYDDDEIKVQRGEEIEKTSKDSRQQLAETKNIEKKTKNERVNQKGRQERERESKDGRLEQHKHEEENTKGCEIGQESQQEEQEASKVNPHGQLVVEQDEVNAAELGQESQQYMEISKGGQNGQNSQPEEVKEVNEEKRGESDEAEREEIKGAKECDEPIKNETEESA</sequence>
<feature type="compositionally biased region" description="Basic and acidic residues" evidence="1">
    <location>
        <begin position="159"/>
        <end position="177"/>
    </location>
</feature>
<feature type="compositionally biased region" description="Polar residues" evidence="1">
    <location>
        <begin position="71"/>
        <end position="80"/>
    </location>
</feature>
<gene>
    <name evidence="4" type="primary">LOC109724799</name>
</gene>
<dbReference type="PANTHER" id="PTHR33349">
    <property type="entry name" value="EMB|CAB62594.1"/>
    <property type="match status" value="1"/>
</dbReference>
<feature type="compositionally biased region" description="Polar residues" evidence="1">
    <location>
        <begin position="148"/>
        <end position="158"/>
    </location>
</feature>
<feature type="compositionally biased region" description="Basic residues" evidence="1">
    <location>
        <begin position="181"/>
        <end position="192"/>
    </location>
</feature>
<feature type="compositionally biased region" description="Basic and acidic residues" evidence="1">
    <location>
        <begin position="224"/>
        <end position="250"/>
    </location>
</feature>
<dbReference type="RefSeq" id="XP_020109317.1">
    <property type="nucleotide sequence ID" value="XM_020253728.1"/>
</dbReference>
<feature type="region of interest" description="Disordered" evidence="1">
    <location>
        <begin position="65"/>
        <end position="250"/>
    </location>
</feature>
<reference evidence="3" key="1">
    <citation type="journal article" date="2015" name="Nat. Genet.">
        <title>The pineapple genome and the evolution of CAM photosynthesis.</title>
        <authorList>
            <person name="Ming R."/>
            <person name="VanBuren R."/>
            <person name="Wai C.M."/>
            <person name="Tang H."/>
            <person name="Schatz M.C."/>
            <person name="Bowers J.E."/>
            <person name="Lyons E."/>
            <person name="Wang M.L."/>
            <person name="Chen J."/>
            <person name="Biggers E."/>
            <person name="Zhang J."/>
            <person name="Huang L."/>
            <person name="Zhang L."/>
            <person name="Miao W."/>
            <person name="Zhang J."/>
            <person name="Ye Z."/>
            <person name="Miao C."/>
            <person name="Lin Z."/>
            <person name="Wang H."/>
            <person name="Zhou H."/>
            <person name="Yim W.C."/>
            <person name="Priest H.D."/>
            <person name="Zheng C."/>
            <person name="Woodhouse M."/>
            <person name="Edger P.P."/>
            <person name="Guyot R."/>
            <person name="Guo H.B."/>
            <person name="Guo H."/>
            <person name="Zheng G."/>
            <person name="Singh R."/>
            <person name="Sharma A."/>
            <person name="Min X."/>
            <person name="Zheng Y."/>
            <person name="Lee H."/>
            <person name="Gurtowski J."/>
            <person name="Sedlazeck F.J."/>
            <person name="Harkess A."/>
            <person name="McKain M.R."/>
            <person name="Liao Z."/>
            <person name="Fang J."/>
            <person name="Liu J."/>
            <person name="Zhang X."/>
            <person name="Zhang Q."/>
            <person name="Hu W."/>
            <person name="Qin Y."/>
            <person name="Wang K."/>
            <person name="Chen L.Y."/>
            <person name="Shirley N."/>
            <person name="Lin Y.R."/>
            <person name="Liu L.Y."/>
            <person name="Hernandez A.G."/>
            <person name="Wright C.L."/>
            <person name="Bulone V."/>
            <person name="Tuskan G.A."/>
            <person name="Heath K."/>
            <person name="Zee F."/>
            <person name="Moore P.H."/>
            <person name="Sunkar R."/>
            <person name="Leebens-Mack J.H."/>
            <person name="Mockler T."/>
            <person name="Bennetzen J.L."/>
            <person name="Freeling M."/>
            <person name="Sankoff D."/>
            <person name="Paterson A.H."/>
            <person name="Zhu X."/>
            <person name="Yang X."/>
            <person name="Smith J.A."/>
            <person name="Cushman J.C."/>
            <person name="Paull R.E."/>
            <person name="Yu Q."/>
        </authorList>
    </citation>
    <scope>NUCLEOTIDE SEQUENCE [LARGE SCALE GENOMIC DNA]</scope>
    <source>
        <strain evidence="3">cv. F153</strain>
    </source>
</reference>
<dbReference type="GO" id="GO:0005516">
    <property type="term" value="F:calmodulin binding"/>
    <property type="evidence" value="ECO:0007669"/>
    <property type="project" value="InterPro"/>
</dbReference>
<dbReference type="Pfam" id="PF07839">
    <property type="entry name" value="CaM_binding"/>
    <property type="match status" value="1"/>
</dbReference>
<dbReference type="SMART" id="SM01054">
    <property type="entry name" value="CaM_binding"/>
    <property type="match status" value="1"/>
</dbReference>
<keyword evidence="4" id="KW-0436">Ligase</keyword>
<proteinExistence type="predicted"/>
<evidence type="ECO:0000259" key="2">
    <source>
        <dbReference type="SMART" id="SM01054"/>
    </source>
</evidence>
<feature type="region of interest" description="Disordered" evidence="1">
    <location>
        <begin position="289"/>
        <end position="467"/>
    </location>
</feature>
<protein>
    <submittedName>
        <fullName evidence="4">DNA ligase 1</fullName>
    </submittedName>
</protein>
<dbReference type="GO" id="GO:0016874">
    <property type="term" value="F:ligase activity"/>
    <property type="evidence" value="ECO:0007669"/>
    <property type="project" value="UniProtKB-KW"/>
</dbReference>
<evidence type="ECO:0000313" key="4">
    <source>
        <dbReference type="RefSeq" id="XP_020109317.1"/>
    </source>
</evidence>
<feature type="compositionally biased region" description="Basic and acidic residues" evidence="1">
    <location>
        <begin position="197"/>
        <end position="209"/>
    </location>
</feature>
<feature type="compositionally biased region" description="Basic and acidic residues" evidence="1">
    <location>
        <begin position="330"/>
        <end position="369"/>
    </location>
</feature>
<dbReference type="AlphaFoldDB" id="A0A6P5GNC8"/>
<dbReference type="Proteomes" id="UP000515123">
    <property type="component" value="Linkage group 19"/>
</dbReference>